<evidence type="ECO:0000256" key="3">
    <source>
        <dbReference type="PROSITE-ProRule" id="PRU00023"/>
    </source>
</evidence>
<feature type="repeat" description="ANK" evidence="3">
    <location>
        <begin position="91"/>
        <end position="123"/>
    </location>
</feature>
<dbReference type="PANTHER" id="PTHR24123:SF33">
    <property type="entry name" value="PROTEIN HOS4"/>
    <property type="match status" value="1"/>
</dbReference>
<protein>
    <submittedName>
        <fullName evidence="4">Ankyrin</fullName>
    </submittedName>
</protein>
<feature type="repeat" description="ANK" evidence="3">
    <location>
        <begin position="201"/>
        <end position="233"/>
    </location>
</feature>
<dbReference type="PROSITE" id="PS50297">
    <property type="entry name" value="ANK_REP_REGION"/>
    <property type="match status" value="3"/>
</dbReference>
<feature type="repeat" description="ANK" evidence="3">
    <location>
        <begin position="234"/>
        <end position="266"/>
    </location>
</feature>
<dbReference type="OrthoDB" id="10252171at2759"/>
<dbReference type="EMBL" id="MCOG01000257">
    <property type="protein sequence ID" value="ORY21874.1"/>
    <property type="molecule type" value="Genomic_DNA"/>
</dbReference>
<organism evidence="4 5">
    <name type="scientific">Neocallimastix californiae</name>
    <dbReference type="NCBI Taxonomy" id="1754190"/>
    <lineage>
        <taxon>Eukaryota</taxon>
        <taxon>Fungi</taxon>
        <taxon>Fungi incertae sedis</taxon>
        <taxon>Chytridiomycota</taxon>
        <taxon>Chytridiomycota incertae sedis</taxon>
        <taxon>Neocallimastigomycetes</taxon>
        <taxon>Neocallimastigales</taxon>
        <taxon>Neocallimastigaceae</taxon>
        <taxon>Neocallimastix</taxon>
    </lineage>
</organism>
<dbReference type="Gene3D" id="1.25.40.20">
    <property type="entry name" value="Ankyrin repeat-containing domain"/>
    <property type="match status" value="3"/>
</dbReference>
<proteinExistence type="predicted"/>
<dbReference type="Proteomes" id="UP000193920">
    <property type="component" value="Unassembled WGS sequence"/>
</dbReference>
<reference evidence="4 5" key="1">
    <citation type="submission" date="2016-08" db="EMBL/GenBank/DDBJ databases">
        <title>A Parts List for Fungal Cellulosomes Revealed by Comparative Genomics.</title>
        <authorList>
            <consortium name="DOE Joint Genome Institute"/>
            <person name="Haitjema C.H."/>
            <person name="Gilmore S.P."/>
            <person name="Henske J.K."/>
            <person name="Solomon K.V."/>
            <person name="De Groot R."/>
            <person name="Kuo A."/>
            <person name="Mondo S.J."/>
            <person name="Salamov A.A."/>
            <person name="Labutti K."/>
            <person name="Zhao Z."/>
            <person name="Chiniquy J."/>
            <person name="Barry K."/>
            <person name="Brewer H.M."/>
            <person name="Purvine S.O."/>
            <person name="Wright A.T."/>
            <person name="Boxma B."/>
            <person name="Van Alen T."/>
            <person name="Hackstein J.H."/>
            <person name="Baker S.E."/>
            <person name="Grigoriev I.V."/>
            <person name="O'Malley M.A."/>
        </authorList>
    </citation>
    <scope>NUCLEOTIDE SEQUENCE [LARGE SCALE GENOMIC DNA]</scope>
    <source>
        <strain evidence="4 5">G1</strain>
    </source>
</reference>
<evidence type="ECO:0000256" key="1">
    <source>
        <dbReference type="ARBA" id="ARBA00022737"/>
    </source>
</evidence>
<evidence type="ECO:0000256" key="2">
    <source>
        <dbReference type="ARBA" id="ARBA00023043"/>
    </source>
</evidence>
<dbReference type="AlphaFoldDB" id="A0A1Y2AHD1"/>
<accession>A0A1Y2AHD1</accession>
<evidence type="ECO:0000313" key="4">
    <source>
        <dbReference type="EMBL" id="ORY21874.1"/>
    </source>
</evidence>
<dbReference type="PRINTS" id="PR01415">
    <property type="entry name" value="ANKYRIN"/>
</dbReference>
<dbReference type="InterPro" id="IPR036770">
    <property type="entry name" value="Ankyrin_rpt-contain_sf"/>
</dbReference>
<feature type="non-terminal residue" evidence="4">
    <location>
        <position position="460"/>
    </location>
</feature>
<gene>
    <name evidence="4" type="ORF">LY90DRAFT_390418</name>
</gene>
<feature type="repeat" description="ANK" evidence="3">
    <location>
        <begin position="402"/>
        <end position="434"/>
    </location>
</feature>
<keyword evidence="2 3" id="KW-0040">ANK repeat</keyword>
<name>A0A1Y2AHD1_9FUNG</name>
<keyword evidence="5" id="KW-1185">Reference proteome</keyword>
<dbReference type="InterPro" id="IPR002110">
    <property type="entry name" value="Ankyrin_rpt"/>
</dbReference>
<dbReference type="SMART" id="SM00248">
    <property type="entry name" value="ANK"/>
    <property type="match status" value="10"/>
</dbReference>
<evidence type="ECO:0000313" key="5">
    <source>
        <dbReference type="Proteomes" id="UP000193920"/>
    </source>
</evidence>
<sequence length="460" mass="53324">MVVKYLLNTDILYMEDVNYNNYHPLIKAIYQNQSDRVKALLSSESLNEINKDSTKFVICHFTPLILSYLLNNKEIFEILIKFFDINELDSFGYNLLYYAILKEDIKMINYLINNGIDINFMKSRSKGRYHSALDISILIKNKEIFNILINNEKILLNIPNKLGEIPLITILKYNDCNIIFKKEIIEQLLLKGANINLTFKHKNSPLIYSIQEKSLILTELLIQNGATINFIDDYGDTPLIYAVKENSYPIVKLLIENNANVNYTDEQGYTPLFYAVRSDSISLVKLLIENGADINNRKSIPIIESAFLNNSLSMIQLIMENGFDFTITYKIESILISYFNKVIKMNSDKEKNNMKSIFGFLSKYYLNIFTGKVIKEIIKYNKLIFLKILLDHNLDINIKDENGNTPLANAIKVKKREIVDYLIYKGASIDCINNDGVNIYDICLKYSNDYIGRIIFYKIK</sequence>
<dbReference type="InterPro" id="IPR051165">
    <property type="entry name" value="Multifunctional_ANK_Repeat"/>
</dbReference>
<comment type="caution">
    <text evidence="4">The sequence shown here is derived from an EMBL/GenBank/DDBJ whole genome shotgun (WGS) entry which is preliminary data.</text>
</comment>
<dbReference type="SUPFAM" id="SSF48403">
    <property type="entry name" value="Ankyrin repeat"/>
    <property type="match status" value="2"/>
</dbReference>
<keyword evidence="1" id="KW-0677">Repeat</keyword>
<dbReference type="STRING" id="1754190.A0A1Y2AHD1"/>
<dbReference type="PANTHER" id="PTHR24123">
    <property type="entry name" value="ANKYRIN REPEAT-CONTAINING"/>
    <property type="match status" value="1"/>
</dbReference>
<feature type="repeat" description="ANK" evidence="3">
    <location>
        <begin position="267"/>
        <end position="299"/>
    </location>
</feature>
<dbReference type="PROSITE" id="PS50088">
    <property type="entry name" value="ANK_REPEAT"/>
    <property type="match status" value="5"/>
</dbReference>
<dbReference type="Pfam" id="PF12796">
    <property type="entry name" value="Ank_2"/>
    <property type="match status" value="3"/>
</dbReference>